<dbReference type="SUPFAM" id="SSF89360">
    <property type="entry name" value="HesB-like domain"/>
    <property type="match status" value="1"/>
</dbReference>
<evidence type="ECO:0000256" key="1">
    <source>
        <dbReference type="ARBA" id="ARBA00006718"/>
    </source>
</evidence>
<dbReference type="InterPro" id="IPR035903">
    <property type="entry name" value="HesB-like_dom_sf"/>
</dbReference>
<sequence length="233" mass="25470">MTFFSCANGPSVARSFVKLACPTRLTGKTILSLDFLTPRGAASTRGLRTACCPSQRIPPTSASRVGCFSPRTQNRNFVSSPTRNATKCVLHPRKDDDGNDMMLEITSRAATRLNEIRNKDDNPNLALRIQVESGGCHGFQYLISLVNIPGKDPREWSSAVAEDDSIFQYYPDPPESNSGQENPIVILDEPSLQLLKGSKVDFTMELIGSQFKIVDNPFATSSCGCGTSFDIKL</sequence>
<dbReference type="EMBL" id="LAZP02000075">
    <property type="protein sequence ID" value="PFH61370.1"/>
    <property type="molecule type" value="Genomic_DNA"/>
</dbReference>
<dbReference type="Proteomes" id="UP000037136">
    <property type="component" value="Unassembled WGS sequence"/>
</dbReference>
<dbReference type="GO" id="GO:0051537">
    <property type="term" value="F:2 iron, 2 sulfur cluster binding"/>
    <property type="evidence" value="ECO:0007669"/>
    <property type="project" value="TreeGrafter"/>
</dbReference>
<proteinExistence type="inferred from homology"/>
<comment type="similarity">
    <text evidence="1">Belongs to the HesB/IscA family.</text>
</comment>
<organism evidence="3 4">
    <name type="scientific">Ophiocordyceps unilateralis</name>
    <name type="common">Zombie-ant fungus</name>
    <name type="synonym">Torrubia unilateralis</name>
    <dbReference type="NCBI Taxonomy" id="268505"/>
    <lineage>
        <taxon>Eukaryota</taxon>
        <taxon>Fungi</taxon>
        <taxon>Dikarya</taxon>
        <taxon>Ascomycota</taxon>
        <taxon>Pezizomycotina</taxon>
        <taxon>Sordariomycetes</taxon>
        <taxon>Hypocreomycetidae</taxon>
        <taxon>Hypocreales</taxon>
        <taxon>Ophiocordycipitaceae</taxon>
        <taxon>Ophiocordyceps</taxon>
    </lineage>
</organism>
<dbReference type="PANTHER" id="PTHR43011:SF1">
    <property type="entry name" value="IRON-SULFUR CLUSTER ASSEMBLY 2 HOMOLOG, MITOCHONDRIAL"/>
    <property type="match status" value="1"/>
</dbReference>
<dbReference type="InterPro" id="IPR000361">
    <property type="entry name" value="ATAP_core_dom"/>
</dbReference>
<accession>A0A2A9PKG4</accession>
<evidence type="ECO:0000259" key="2">
    <source>
        <dbReference type="Pfam" id="PF01521"/>
    </source>
</evidence>
<dbReference type="PANTHER" id="PTHR43011">
    <property type="entry name" value="IRON-SULFUR CLUSTER ASSEMBLY 2 HOMOLOG, MITOCHONDRIAL"/>
    <property type="match status" value="1"/>
</dbReference>
<dbReference type="GO" id="GO:0051539">
    <property type="term" value="F:4 iron, 4 sulfur cluster binding"/>
    <property type="evidence" value="ECO:0007669"/>
    <property type="project" value="TreeGrafter"/>
</dbReference>
<dbReference type="STRING" id="268505.A0A2A9PKG4"/>
<gene>
    <name evidence="3" type="ORF">XA68_17548</name>
</gene>
<dbReference type="GO" id="GO:0005506">
    <property type="term" value="F:iron ion binding"/>
    <property type="evidence" value="ECO:0007669"/>
    <property type="project" value="TreeGrafter"/>
</dbReference>
<dbReference type="OrthoDB" id="1938621at2759"/>
<feature type="domain" description="Core" evidence="2">
    <location>
        <begin position="101"/>
        <end position="226"/>
    </location>
</feature>
<name>A0A2A9PKG4_OPHUN</name>
<keyword evidence="4" id="KW-1185">Reference proteome</keyword>
<comment type="caution">
    <text evidence="3">The sequence shown here is derived from an EMBL/GenBank/DDBJ whole genome shotgun (WGS) entry which is preliminary data.</text>
</comment>
<dbReference type="GO" id="GO:0005739">
    <property type="term" value="C:mitochondrion"/>
    <property type="evidence" value="ECO:0007669"/>
    <property type="project" value="TreeGrafter"/>
</dbReference>
<dbReference type="Gene3D" id="2.60.300.12">
    <property type="entry name" value="HesB-like domain"/>
    <property type="match status" value="1"/>
</dbReference>
<reference evidence="3 4" key="2">
    <citation type="journal article" date="2017" name="Sci. Rep.">
        <title>Ant-infecting Ophiocordyceps genomes reveal a high diversity of potential behavioral manipulation genes and a possible major role for enterotoxins.</title>
        <authorList>
            <person name="de Bekker C."/>
            <person name="Ohm R.A."/>
            <person name="Evans H.C."/>
            <person name="Brachmann A."/>
            <person name="Hughes D.P."/>
        </authorList>
    </citation>
    <scope>NUCLEOTIDE SEQUENCE [LARGE SCALE GENOMIC DNA]</scope>
    <source>
        <strain evidence="3 4">SC16a</strain>
    </source>
</reference>
<protein>
    <recommendedName>
        <fullName evidence="2">Core domain-containing protein</fullName>
    </recommendedName>
</protein>
<reference evidence="3 4" key="1">
    <citation type="journal article" date="2015" name="BMC Genomics">
        <title>Gene expression during zombie ant biting behavior reflects the complexity underlying fungal parasitic behavioral manipulation.</title>
        <authorList>
            <person name="de Bekker C."/>
            <person name="Ohm R.A."/>
            <person name="Loreto R.G."/>
            <person name="Sebastian A."/>
            <person name="Albert I."/>
            <person name="Merrow M."/>
            <person name="Brachmann A."/>
            <person name="Hughes D.P."/>
        </authorList>
    </citation>
    <scope>NUCLEOTIDE SEQUENCE [LARGE SCALE GENOMIC DNA]</scope>
    <source>
        <strain evidence="3 4">SC16a</strain>
    </source>
</reference>
<dbReference type="Pfam" id="PF01521">
    <property type="entry name" value="Fe-S_biosyn"/>
    <property type="match status" value="1"/>
</dbReference>
<evidence type="ECO:0000313" key="4">
    <source>
        <dbReference type="Proteomes" id="UP000037136"/>
    </source>
</evidence>
<evidence type="ECO:0000313" key="3">
    <source>
        <dbReference type="EMBL" id="PFH61370.1"/>
    </source>
</evidence>
<dbReference type="AlphaFoldDB" id="A0A2A9PKG4"/>
<dbReference type="GO" id="GO:0016226">
    <property type="term" value="P:iron-sulfur cluster assembly"/>
    <property type="evidence" value="ECO:0007669"/>
    <property type="project" value="TreeGrafter"/>
</dbReference>